<gene>
    <name evidence="2" type="primary">ga23151</name>
    <name evidence="2" type="ORF">PR202_ga23151</name>
</gene>
<evidence type="ECO:0000313" key="2">
    <source>
        <dbReference type="EMBL" id="GJN05519.1"/>
    </source>
</evidence>
<evidence type="ECO:0000259" key="1">
    <source>
        <dbReference type="Pfam" id="PF26249"/>
    </source>
</evidence>
<name>A0AAV5D3I5_ELECO</name>
<reference evidence="2" key="1">
    <citation type="journal article" date="2018" name="DNA Res.">
        <title>Multiple hybrid de novo genome assembly of finger millet, an orphan allotetraploid crop.</title>
        <authorList>
            <person name="Hatakeyama M."/>
            <person name="Aluri S."/>
            <person name="Balachadran M.T."/>
            <person name="Sivarajan S.R."/>
            <person name="Patrignani A."/>
            <person name="Gruter S."/>
            <person name="Poveda L."/>
            <person name="Shimizu-Inatsugi R."/>
            <person name="Baeten J."/>
            <person name="Francoijs K.J."/>
            <person name="Nataraja K.N."/>
            <person name="Reddy Y.A.N."/>
            <person name="Phadnis S."/>
            <person name="Ravikumar R.L."/>
            <person name="Schlapbach R."/>
            <person name="Sreeman S.M."/>
            <person name="Shimizu K.K."/>
        </authorList>
    </citation>
    <scope>NUCLEOTIDE SEQUENCE</scope>
</reference>
<evidence type="ECO:0000313" key="3">
    <source>
        <dbReference type="Proteomes" id="UP001054889"/>
    </source>
</evidence>
<dbReference type="Pfam" id="PF26249">
    <property type="entry name" value="4HB_RdRP3_N"/>
    <property type="match status" value="1"/>
</dbReference>
<proteinExistence type="predicted"/>
<dbReference type="EMBL" id="BQKI01000012">
    <property type="protein sequence ID" value="GJN05519.1"/>
    <property type="molecule type" value="Genomic_DNA"/>
</dbReference>
<feature type="domain" description="RDRP3-5 N-terminal" evidence="1">
    <location>
        <begin position="9"/>
        <end position="83"/>
    </location>
</feature>
<accession>A0AAV5D3I5</accession>
<reference evidence="2" key="2">
    <citation type="submission" date="2021-12" db="EMBL/GenBank/DDBJ databases">
        <title>Resequencing data analysis of finger millet.</title>
        <authorList>
            <person name="Hatakeyama M."/>
            <person name="Aluri S."/>
            <person name="Balachadran M.T."/>
            <person name="Sivarajan S.R."/>
            <person name="Poveda L."/>
            <person name="Shimizu-Inatsugi R."/>
            <person name="Schlapbach R."/>
            <person name="Sreeman S.M."/>
            <person name="Shimizu K.K."/>
        </authorList>
    </citation>
    <scope>NUCLEOTIDE SEQUENCE</scope>
</reference>
<comment type="caution">
    <text evidence="2">The sequence shown here is derived from an EMBL/GenBank/DDBJ whole genome shotgun (WGS) entry which is preliminary data.</text>
</comment>
<organism evidence="2 3">
    <name type="scientific">Eleusine coracana subsp. coracana</name>
    <dbReference type="NCBI Taxonomy" id="191504"/>
    <lineage>
        <taxon>Eukaryota</taxon>
        <taxon>Viridiplantae</taxon>
        <taxon>Streptophyta</taxon>
        <taxon>Embryophyta</taxon>
        <taxon>Tracheophyta</taxon>
        <taxon>Spermatophyta</taxon>
        <taxon>Magnoliopsida</taxon>
        <taxon>Liliopsida</taxon>
        <taxon>Poales</taxon>
        <taxon>Poaceae</taxon>
        <taxon>PACMAD clade</taxon>
        <taxon>Chloridoideae</taxon>
        <taxon>Cynodonteae</taxon>
        <taxon>Eleusininae</taxon>
        <taxon>Eleusine</taxon>
    </lineage>
</organism>
<sequence>MLRTSPGPPLPATVSAELARLEARLGQATDPWARSLLAELHEAGAAQVIRRIAEPPRPVWNLSAYIRWMVDKDTMKRNAEGVPTAESAACISGPFRHSVPLSELQSSEFSFRKFLQLSVLTAVRIYCGFCCKLLWILLFWDDSVSGPFYQDDAQMEVQSPNTEMPFGLSNQARMESVSPVRQTPCRFQYHDMEVESPPCSISPRLPNQSPFSKVASPMAIRGGSEAVSLKHQMPVTCTRDFAPSPVRDITKRVRQMSGPSGRGLAPPPFIATRNDLRAKASPQMLALGELEFDRFFLIRVYLGEYVLI</sequence>
<dbReference type="InterPro" id="IPR058697">
    <property type="entry name" value="RDRP3-5_N"/>
</dbReference>
<dbReference type="AlphaFoldDB" id="A0AAV5D3I5"/>
<dbReference type="Proteomes" id="UP001054889">
    <property type="component" value="Unassembled WGS sequence"/>
</dbReference>
<keyword evidence="3" id="KW-1185">Reference proteome</keyword>
<protein>
    <recommendedName>
        <fullName evidence="1">RDRP3-5 N-terminal domain-containing protein</fullName>
    </recommendedName>
</protein>